<keyword evidence="8 12" id="KW-0472">Membrane</keyword>
<name>A0A9D3XHZ7_9SAUR</name>
<dbReference type="GO" id="GO:0016020">
    <property type="term" value="C:membrane"/>
    <property type="evidence" value="ECO:0007669"/>
    <property type="project" value="UniProtKB-SubCell"/>
</dbReference>
<evidence type="ECO:0000256" key="8">
    <source>
        <dbReference type="ARBA" id="ARBA00023136"/>
    </source>
</evidence>
<feature type="binding site" evidence="10">
    <location>
        <position position="328"/>
    </location>
    <ligand>
        <name>an alpha-L-fucosyl-(1-&gt;2)-beta-D-galactosyl derivative</name>
        <dbReference type="ChEBI" id="CHEBI:140327"/>
    </ligand>
</feature>
<keyword evidence="11" id="KW-0479">Metal-binding</keyword>
<feature type="binding site" evidence="10">
    <location>
        <position position="305"/>
    </location>
    <ligand>
        <name>an alpha-L-fucosyl-(1-&gt;2)-beta-D-galactosyl derivative</name>
        <dbReference type="ChEBI" id="CHEBI:140327"/>
    </ligand>
</feature>
<evidence type="ECO:0000256" key="7">
    <source>
        <dbReference type="ARBA" id="ARBA00022989"/>
    </source>
</evidence>
<dbReference type="PANTHER" id="PTHR10462">
    <property type="entry name" value="GLYCOSYLTRANSFERASE-RELATED"/>
    <property type="match status" value="1"/>
</dbReference>
<evidence type="ECO:0000313" key="13">
    <source>
        <dbReference type="EMBL" id="KAH1181809.1"/>
    </source>
</evidence>
<dbReference type="SUPFAM" id="SSF53448">
    <property type="entry name" value="Nucleotide-diphospho-sugar transferases"/>
    <property type="match status" value="1"/>
</dbReference>
<keyword evidence="6" id="KW-0735">Signal-anchor</keyword>
<evidence type="ECO:0000256" key="9">
    <source>
        <dbReference type="PIRSR" id="PIRSR605076-1"/>
    </source>
</evidence>
<reference evidence="13" key="1">
    <citation type="submission" date="2021-09" db="EMBL/GenBank/DDBJ databases">
        <title>The genome of Mauremys mutica provides insights into the evolution of semi-aquatic lifestyle.</title>
        <authorList>
            <person name="Gong S."/>
            <person name="Gao Y."/>
        </authorList>
    </citation>
    <scope>NUCLEOTIDE SEQUENCE</scope>
    <source>
        <strain evidence="13">MM-2020</strain>
        <tissue evidence="13">Muscle</tissue>
    </source>
</reference>
<organism evidence="13 14">
    <name type="scientific">Mauremys mutica</name>
    <name type="common">yellowpond turtle</name>
    <dbReference type="NCBI Taxonomy" id="74926"/>
    <lineage>
        <taxon>Eukaryota</taxon>
        <taxon>Metazoa</taxon>
        <taxon>Chordata</taxon>
        <taxon>Craniata</taxon>
        <taxon>Vertebrata</taxon>
        <taxon>Euteleostomi</taxon>
        <taxon>Archelosauria</taxon>
        <taxon>Testudinata</taxon>
        <taxon>Testudines</taxon>
        <taxon>Cryptodira</taxon>
        <taxon>Durocryptodira</taxon>
        <taxon>Testudinoidea</taxon>
        <taxon>Geoemydidae</taxon>
        <taxon>Geoemydinae</taxon>
        <taxon>Mauremys</taxon>
    </lineage>
</organism>
<feature type="active site" description="Nucleophile" evidence="9">
    <location>
        <position position="305"/>
    </location>
</feature>
<dbReference type="AlphaFoldDB" id="A0A9D3XHZ7"/>
<dbReference type="GO" id="GO:0046872">
    <property type="term" value="F:metal ion binding"/>
    <property type="evidence" value="ECO:0007669"/>
    <property type="project" value="UniProtKB-KW"/>
</dbReference>
<comment type="caution">
    <text evidence="13">The sequence shown here is derived from an EMBL/GenBank/DDBJ whole genome shotgun (WGS) entry which is preliminary data.</text>
</comment>
<dbReference type="PANTHER" id="PTHR10462:SF49">
    <property type="entry name" value="GLOBOSIDE ALPHA-1,3-N-ACETYLGALACTOSAMINYLTRANSFERASE 1"/>
    <property type="match status" value="1"/>
</dbReference>
<comment type="cofactor">
    <cofactor evidence="11">
        <name>Mn(2+)</name>
        <dbReference type="ChEBI" id="CHEBI:29035"/>
    </cofactor>
    <text evidence="11">Binds 1 Mn(2+) ion per subunit.</text>
</comment>
<dbReference type="GO" id="GO:0005975">
    <property type="term" value="P:carbohydrate metabolic process"/>
    <property type="evidence" value="ECO:0007669"/>
    <property type="project" value="InterPro"/>
</dbReference>
<dbReference type="Gene3D" id="3.90.550.10">
    <property type="entry name" value="Spore Coat Polysaccharide Biosynthesis Protein SpsA, Chain A"/>
    <property type="match status" value="1"/>
</dbReference>
<evidence type="ECO:0000256" key="3">
    <source>
        <dbReference type="ARBA" id="ARBA00022676"/>
    </source>
</evidence>
<sequence>LDLEATSEDAQIFADLKSFYFKKRQRIGGIYIIPPPELYTAPQQRKVLIEVFHQGCSTNSKLSANLHSIQNTEHTQRTIIMVMKKVLILGGILMAGIIGYFRQTDLNENFSVLPRMSYRQPFVDKPQYIRFIEGFLGSANKFFLSGHRVNFYLFTDNPEKVPSIKLAPEKRLFIIPVQNYSRWQDISMNRMDIISNHIRSHWRYEVDYLYSMDIDVQMFEHIGVEIIDTLVGTISSWLYTTPRDSNSYERRPESRAAIPRGEGDFYYAASFYGGSVSEVYKLTTACFKGVTEDRANGIEAKWHEESHLNKYLLYHKPTRLLSPEYYWDEELIRPRIIRVKRLSSVRKDLKEVRF</sequence>
<keyword evidence="7 12" id="KW-1133">Transmembrane helix</keyword>
<keyword evidence="14" id="KW-1185">Reference proteome</keyword>
<feature type="binding site" evidence="11">
    <location>
        <position position="213"/>
    </location>
    <ligand>
        <name>Mn(2+)</name>
        <dbReference type="ChEBI" id="CHEBI:29035"/>
    </ligand>
</feature>
<keyword evidence="3" id="KW-0328">Glycosyltransferase</keyword>
<evidence type="ECO:0000256" key="6">
    <source>
        <dbReference type="ARBA" id="ARBA00022968"/>
    </source>
</evidence>
<evidence type="ECO:0000256" key="12">
    <source>
        <dbReference type="SAM" id="Phobius"/>
    </source>
</evidence>
<evidence type="ECO:0000256" key="2">
    <source>
        <dbReference type="ARBA" id="ARBA00010413"/>
    </source>
</evidence>
<comment type="subcellular location">
    <subcellularLocation>
        <location evidence="1">Membrane</location>
        <topology evidence="1">Single-pass type II membrane protein</topology>
    </subcellularLocation>
</comment>
<evidence type="ECO:0000256" key="5">
    <source>
        <dbReference type="ARBA" id="ARBA00022692"/>
    </source>
</evidence>
<proteinExistence type="inferred from homology"/>
<gene>
    <name evidence="13" type="ORF">KIL84_009563</name>
</gene>
<dbReference type="GO" id="GO:0031982">
    <property type="term" value="C:vesicle"/>
    <property type="evidence" value="ECO:0007669"/>
    <property type="project" value="TreeGrafter"/>
</dbReference>
<feature type="binding site" evidence="10">
    <location>
        <position position="128"/>
    </location>
    <ligand>
        <name>UDP-N-acetyl-alpha-D-galactosamine</name>
        <dbReference type="ChEBI" id="CHEBI:67138"/>
    </ligand>
</feature>
<evidence type="ECO:0000256" key="11">
    <source>
        <dbReference type="PIRSR" id="PIRSR605076-3"/>
    </source>
</evidence>
<dbReference type="InterPro" id="IPR005076">
    <property type="entry name" value="Glyco_trans_6"/>
</dbReference>
<evidence type="ECO:0000256" key="4">
    <source>
        <dbReference type="ARBA" id="ARBA00022679"/>
    </source>
</evidence>
<keyword evidence="4" id="KW-0808">Transferase</keyword>
<protein>
    <submittedName>
        <fullName evidence="13">Uncharacterized protein</fullName>
    </submittedName>
</protein>
<feature type="binding site" evidence="11">
    <location>
        <position position="215"/>
    </location>
    <ligand>
        <name>Mn(2+)</name>
        <dbReference type="ChEBI" id="CHEBI:29035"/>
    </ligand>
</feature>
<dbReference type="InterPro" id="IPR029044">
    <property type="entry name" value="Nucleotide-diphossugar_trans"/>
</dbReference>
<dbReference type="EMBL" id="JAHDVG010000467">
    <property type="protein sequence ID" value="KAH1181809.1"/>
    <property type="molecule type" value="Genomic_DNA"/>
</dbReference>
<evidence type="ECO:0000256" key="10">
    <source>
        <dbReference type="PIRSR" id="PIRSR605076-2"/>
    </source>
</evidence>
<feature type="binding site" evidence="10">
    <location>
        <begin position="213"/>
        <end position="215"/>
    </location>
    <ligand>
        <name>UDP-N-acetyl-alpha-D-galactosamine</name>
        <dbReference type="ChEBI" id="CHEBI:67138"/>
    </ligand>
</feature>
<accession>A0A9D3XHZ7</accession>
<feature type="transmembrane region" description="Helical" evidence="12">
    <location>
        <begin position="86"/>
        <end position="102"/>
    </location>
</feature>
<dbReference type="Proteomes" id="UP000827986">
    <property type="component" value="Unassembled WGS sequence"/>
</dbReference>
<dbReference type="FunFam" id="3.90.550.10:FF:000022">
    <property type="entry name" value="Histo-blood group ABO system transferase"/>
    <property type="match status" value="1"/>
</dbReference>
<dbReference type="GO" id="GO:0016758">
    <property type="term" value="F:hexosyltransferase activity"/>
    <property type="evidence" value="ECO:0007669"/>
    <property type="project" value="InterPro"/>
</dbReference>
<keyword evidence="11" id="KW-0464">Manganese</keyword>
<dbReference type="Pfam" id="PF03414">
    <property type="entry name" value="Glyco_transf_6"/>
    <property type="match status" value="1"/>
</dbReference>
<keyword evidence="5 12" id="KW-0812">Transmembrane</keyword>
<dbReference type="GO" id="GO:0005794">
    <property type="term" value="C:Golgi apparatus"/>
    <property type="evidence" value="ECO:0007669"/>
    <property type="project" value="TreeGrafter"/>
</dbReference>
<feature type="non-terminal residue" evidence="13">
    <location>
        <position position="354"/>
    </location>
</feature>
<comment type="similarity">
    <text evidence="2">Belongs to the glycosyltransferase 6 family.</text>
</comment>
<evidence type="ECO:0000313" key="14">
    <source>
        <dbReference type="Proteomes" id="UP000827986"/>
    </source>
</evidence>
<evidence type="ECO:0000256" key="1">
    <source>
        <dbReference type="ARBA" id="ARBA00004606"/>
    </source>
</evidence>